<protein>
    <recommendedName>
        <fullName evidence="4">Peptidase A1 domain-containing protein</fullName>
    </recommendedName>
</protein>
<accession>A0ABC8RD73</accession>
<dbReference type="Pfam" id="PF14543">
    <property type="entry name" value="TAXi_N"/>
    <property type="match status" value="1"/>
</dbReference>
<evidence type="ECO:0000256" key="1">
    <source>
        <dbReference type="ARBA" id="ARBA00007447"/>
    </source>
</evidence>
<feature type="domain" description="Peptidase A1" evidence="4">
    <location>
        <begin position="5"/>
        <end position="75"/>
    </location>
</feature>
<dbReference type="InterPro" id="IPR051708">
    <property type="entry name" value="Plant_Aspart_Prot_A1"/>
</dbReference>
<evidence type="ECO:0000256" key="3">
    <source>
        <dbReference type="ARBA" id="ARBA00022801"/>
    </source>
</evidence>
<keyword evidence="6" id="KW-1185">Reference proteome</keyword>
<comment type="similarity">
    <text evidence="1">Belongs to the peptidase A1 family.</text>
</comment>
<dbReference type="PROSITE" id="PS51767">
    <property type="entry name" value="PEPTIDASE_A1"/>
    <property type="match status" value="1"/>
</dbReference>
<comment type="caution">
    <text evidence="5">The sequence shown here is derived from an EMBL/GenBank/DDBJ whole genome shotgun (WGS) entry which is preliminary data.</text>
</comment>
<organism evidence="5 6">
    <name type="scientific">Ilex paraguariensis</name>
    <name type="common">yerba mate</name>
    <dbReference type="NCBI Taxonomy" id="185542"/>
    <lineage>
        <taxon>Eukaryota</taxon>
        <taxon>Viridiplantae</taxon>
        <taxon>Streptophyta</taxon>
        <taxon>Embryophyta</taxon>
        <taxon>Tracheophyta</taxon>
        <taxon>Spermatophyta</taxon>
        <taxon>Magnoliopsida</taxon>
        <taxon>eudicotyledons</taxon>
        <taxon>Gunneridae</taxon>
        <taxon>Pentapetalae</taxon>
        <taxon>asterids</taxon>
        <taxon>campanulids</taxon>
        <taxon>Aquifoliales</taxon>
        <taxon>Aquifoliaceae</taxon>
        <taxon>Ilex</taxon>
    </lineage>
</organism>
<evidence type="ECO:0000256" key="2">
    <source>
        <dbReference type="ARBA" id="ARBA00022670"/>
    </source>
</evidence>
<dbReference type="Gene3D" id="2.40.70.10">
    <property type="entry name" value="Acid Proteases"/>
    <property type="match status" value="1"/>
</dbReference>
<keyword evidence="2" id="KW-0645">Protease</keyword>
<proteinExistence type="inferred from homology"/>
<dbReference type="GO" id="GO:0008233">
    <property type="term" value="F:peptidase activity"/>
    <property type="evidence" value="ECO:0007669"/>
    <property type="project" value="UniProtKB-KW"/>
</dbReference>
<dbReference type="InterPro" id="IPR032861">
    <property type="entry name" value="TAXi_N"/>
</dbReference>
<dbReference type="InterPro" id="IPR021109">
    <property type="entry name" value="Peptidase_aspartic_dom_sf"/>
</dbReference>
<dbReference type="SUPFAM" id="SSF50630">
    <property type="entry name" value="Acid proteases"/>
    <property type="match status" value="1"/>
</dbReference>
<dbReference type="Proteomes" id="UP001642360">
    <property type="component" value="Unassembled WGS sequence"/>
</dbReference>
<evidence type="ECO:0000313" key="5">
    <source>
        <dbReference type="EMBL" id="CAK9142924.1"/>
    </source>
</evidence>
<dbReference type="EMBL" id="CAUOFW020001265">
    <property type="protein sequence ID" value="CAK9142924.1"/>
    <property type="molecule type" value="Genomic_DNA"/>
</dbReference>
<evidence type="ECO:0000313" key="6">
    <source>
        <dbReference type="Proteomes" id="UP001642360"/>
    </source>
</evidence>
<name>A0ABC8RD73_9AQUA</name>
<dbReference type="AlphaFoldDB" id="A0ABC8RD73"/>
<sequence>MYRSYTVNMDIGNPPRPYTLDMDTGSYVTWIQCDAPCINCHQAPHRPYKPQRIDAALCKDHMCDFVDHPANYPCR</sequence>
<keyword evidence="3" id="KW-0378">Hydrolase</keyword>
<dbReference type="GO" id="GO:0006508">
    <property type="term" value="P:proteolysis"/>
    <property type="evidence" value="ECO:0007669"/>
    <property type="project" value="UniProtKB-KW"/>
</dbReference>
<reference evidence="5 6" key="1">
    <citation type="submission" date="2024-02" db="EMBL/GenBank/DDBJ databases">
        <authorList>
            <person name="Vignale AGUSTIN F."/>
            <person name="Sosa J E."/>
            <person name="Modenutti C."/>
        </authorList>
    </citation>
    <scope>NUCLEOTIDE SEQUENCE [LARGE SCALE GENOMIC DNA]</scope>
</reference>
<evidence type="ECO:0000259" key="4">
    <source>
        <dbReference type="PROSITE" id="PS51767"/>
    </source>
</evidence>
<gene>
    <name evidence="5" type="ORF">ILEXP_LOCUS10618</name>
</gene>
<dbReference type="InterPro" id="IPR033121">
    <property type="entry name" value="PEPTIDASE_A1"/>
</dbReference>
<dbReference type="PANTHER" id="PTHR47967">
    <property type="entry name" value="OS07G0603500 PROTEIN-RELATED"/>
    <property type="match status" value="1"/>
</dbReference>